<organism evidence="2 3">
    <name type="scientific">Plakobranchus ocellatus</name>
    <dbReference type="NCBI Taxonomy" id="259542"/>
    <lineage>
        <taxon>Eukaryota</taxon>
        <taxon>Metazoa</taxon>
        <taxon>Spiralia</taxon>
        <taxon>Lophotrochozoa</taxon>
        <taxon>Mollusca</taxon>
        <taxon>Gastropoda</taxon>
        <taxon>Heterobranchia</taxon>
        <taxon>Euthyneura</taxon>
        <taxon>Panpulmonata</taxon>
        <taxon>Sacoglossa</taxon>
        <taxon>Placobranchoidea</taxon>
        <taxon>Plakobranchidae</taxon>
        <taxon>Plakobranchus</taxon>
    </lineage>
</organism>
<proteinExistence type="predicted"/>
<feature type="compositionally biased region" description="Polar residues" evidence="1">
    <location>
        <begin position="36"/>
        <end position="45"/>
    </location>
</feature>
<sequence length="90" mass="10379">MVPTKYRSGIARESPRKVQRSHPGKRKAHAEPSHLPHSTDNTRYRQTSRDWPGQTKATCVHYCTKKIWTTSLYTASTLLTLLSLCKFHKI</sequence>
<keyword evidence="3" id="KW-1185">Reference proteome</keyword>
<evidence type="ECO:0000313" key="3">
    <source>
        <dbReference type="Proteomes" id="UP000735302"/>
    </source>
</evidence>
<evidence type="ECO:0000256" key="1">
    <source>
        <dbReference type="SAM" id="MobiDB-lite"/>
    </source>
</evidence>
<name>A0AAV4DWZ3_9GAST</name>
<dbReference type="Proteomes" id="UP000735302">
    <property type="component" value="Unassembled WGS sequence"/>
</dbReference>
<accession>A0AAV4DWZ3</accession>
<feature type="region of interest" description="Disordered" evidence="1">
    <location>
        <begin position="1"/>
        <end position="50"/>
    </location>
</feature>
<dbReference type="EMBL" id="BLXT01008438">
    <property type="protein sequence ID" value="GFO48589.1"/>
    <property type="molecule type" value="Genomic_DNA"/>
</dbReference>
<comment type="caution">
    <text evidence="2">The sequence shown here is derived from an EMBL/GenBank/DDBJ whole genome shotgun (WGS) entry which is preliminary data.</text>
</comment>
<dbReference type="AlphaFoldDB" id="A0AAV4DWZ3"/>
<gene>
    <name evidence="2" type="ORF">PoB_007509400</name>
</gene>
<protein>
    <submittedName>
        <fullName evidence="2">Uncharacterized protein</fullName>
    </submittedName>
</protein>
<reference evidence="2 3" key="1">
    <citation type="journal article" date="2021" name="Elife">
        <title>Chloroplast acquisition without the gene transfer in kleptoplastic sea slugs, Plakobranchus ocellatus.</title>
        <authorList>
            <person name="Maeda T."/>
            <person name="Takahashi S."/>
            <person name="Yoshida T."/>
            <person name="Shimamura S."/>
            <person name="Takaki Y."/>
            <person name="Nagai Y."/>
            <person name="Toyoda A."/>
            <person name="Suzuki Y."/>
            <person name="Arimoto A."/>
            <person name="Ishii H."/>
            <person name="Satoh N."/>
            <person name="Nishiyama T."/>
            <person name="Hasebe M."/>
            <person name="Maruyama T."/>
            <person name="Minagawa J."/>
            <person name="Obokata J."/>
            <person name="Shigenobu S."/>
        </authorList>
    </citation>
    <scope>NUCLEOTIDE SEQUENCE [LARGE SCALE GENOMIC DNA]</scope>
</reference>
<evidence type="ECO:0000313" key="2">
    <source>
        <dbReference type="EMBL" id="GFO48589.1"/>
    </source>
</evidence>
<feature type="compositionally biased region" description="Basic residues" evidence="1">
    <location>
        <begin position="17"/>
        <end position="28"/>
    </location>
</feature>